<proteinExistence type="predicted"/>
<reference evidence="1 2" key="1">
    <citation type="submission" date="2023-06" db="EMBL/GenBank/DDBJ databases">
        <title>Azospirillum isscasensis sp.nov, a bacterium isolated from rhizosphere soil of rice.</title>
        <authorList>
            <person name="Wang H."/>
        </authorList>
    </citation>
    <scope>NUCLEOTIDE SEQUENCE [LARGE SCALE GENOMIC DNA]</scope>
    <source>
        <strain evidence="1 2">C340-1</strain>
    </source>
</reference>
<evidence type="ECO:0000313" key="1">
    <source>
        <dbReference type="EMBL" id="MDQ2105762.1"/>
    </source>
</evidence>
<feature type="non-terminal residue" evidence="1">
    <location>
        <position position="1"/>
    </location>
</feature>
<comment type="caution">
    <text evidence="1">The sequence shown here is derived from an EMBL/GenBank/DDBJ whole genome shotgun (WGS) entry which is preliminary data.</text>
</comment>
<evidence type="ECO:0000313" key="2">
    <source>
        <dbReference type="Proteomes" id="UP001227317"/>
    </source>
</evidence>
<gene>
    <name evidence="1" type="ORF">QSG27_23905</name>
</gene>
<dbReference type="EMBL" id="JAUJFI010000167">
    <property type="protein sequence ID" value="MDQ2105762.1"/>
    <property type="molecule type" value="Genomic_DNA"/>
</dbReference>
<name>A0ABU0WNG3_9PROT</name>
<accession>A0ABU0WNG3</accession>
<dbReference type="Proteomes" id="UP001227317">
    <property type="component" value="Unassembled WGS sequence"/>
</dbReference>
<protein>
    <submittedName>
        <fullName evidence="1">M1 family peptidase</fullName>
    </submittedName>
</protein>
<sequence>RVWAFRAGNRRPVLAVAADDAAALQALLRPLPHYGRQSWLVFEGTRAADRGVWPAGDSPLRASFE</sequence>
<organism evidence="1 2">
    <name type="scientific">Azospirillum isscasi</name>
    <dbReference type="NCBI Taxonomy" id="3053926"/>
    <lineage>
        <taxon>Bacteria</taxon>
        <taxon>Pseudomonadati</taxon>
        <taxon>Pseudomonadota</taxon>
        <taxon>Alphaproteobacteria</taxon>
        <taxon>Rhodospirillales</taxon>
        <taxon>Azospirillaceae</taxon>
        <taxon>Azospirillum</taxon>
    </lineage>
</organism>
<keyword evidence="2" id="KW-1185">Reference proteome</keyword>